<feature type="signal peptide" evidence="6">
    <location>
        <begin position="1"/>
        <end position="22"/>
    </location>
</feature>
<feature type="domain" description="CUB" evidence="7">
    <location>
        <begin position="32"/>
        <end position="149"/>
    </location>
</feature>
<keyword evidence="6" id="KW-0732">Signal</keyword>
<dbReference type="PROSITE" id="PS50068">
    <property type="entry name" value="LDLRA_2"/>
    <property type="match status" value="1"/>
</dbReference>
<keyword evidence="5" id="KW-1133">Transmembrane helix</keyword>
<evidence type="ECO:0000256" key="6">
    <source>
        <dbReference type="SAM" id="SignalP"/>
    </source>
</evidence>
<dbReference type="AlphaFoldDB" id="A0A210PN98"/>
<dbReference type="SMART" id="SM00192">
    <property type="entry name" value="LDLa"/>
    <property type="match status" value="1"/>
</dbReference>
<protein>
    <submittedName>
        <fullName evidence="8">Low-density lipoprotein receptor-related protein 3</fullName>
    </submittedName>
</protein>
<keyword evidence="5" id="KW-0812">Transmembrane</keyword>
<gene>
    <name evidence="8" type="ORF">KP79_PYT14254</name>
</gene>
<organism evidence="8 9">
    <name type="scientific">Mizuhopecten yessoensis</name>
    <name type="common">Japanese scallop</name>
    <name type="synonym">Patinopecten yessoensis</name>
    <dbReference type="NCBI Taxonomy" id="6573"/>
    <lineage>
        <taxon>Eukaryota</taxon>
        <taxon>Metazoa</taxon>
        <taxon>Spiralia</taxon>
        <taxon>Lophotrochozoa</taxon>
        <taxon>Mollusca</taxon>
        <taxon>Bivalvia</taxon>
        <taxon>Autobranchia</taxon>
        <taxon>Pteriomorphia</taxon>
        <taxon>Pectinida</taxon>
        <taxon>Pectinoidea</taxon>
        <taxon>Pectinidae</taxon>
        <taxon>Mizuhopecten</taxon>
    </lineage>
</organism>
<accession>A0A210PN98</accession>
<dbReference type="SUPFAM" id="SSF49854">
    <property type="entry name" value="Spermadhesin, CUB domain"/>
    <property type="match status" value="1"/>
</dbReference>
<dbReference type="PANTHER" id="PTHR24652:SF69">
    <property type="entry name" value="CUB DOMAIN-CONTAINING PROTEIN"/>
    <property type="match status" value="1"/>
</dbReference>
<dbReference type="SMART" id="SM00042">
    <property type="entry name" value="CUB"/>
    <property type="match status" value="1"/>
</dbReference>
<dbReference type="PROSITE" id="PS01209">
    <property type="entry name" value="LDLRA_1"/>
    <property type="match status" value="1"/>
</dbReference>
<dbReference type="EMBL" id="NEDP02005575">
    <property type="protein sequence ID" value="OWF37934.1"/>
    <property type="molecule type" value="Genomic_DNA"/>
</dbReference>
<name>A0A210PN98_MIZYE</name>
<keyword evidence="8" id="KW-0449">Lipoprotein</keyword>
<dbReference type="Gene3D" id="2.60.120.290">
    <property type="entry name" value="Spermadhesin, CUB domain"/>
    <property type="match status" value="1"/>
</dbReference>
<dbReference type="OrthoDB" id="6514358at2759"/>
<dbReference type="InterPro" id="IPR023415">
    <property type="entry name" value="LDLR_class-A_CS"/>
</dbReference>
<feature type="region of interest" description="Disordered" evidence="4">
    <location>
        <begin position="269"/>
        <end position="321"/>
    </location>
</feature>
<dbReference type="PANTHER" id="PTHR24652">
    <property type="entry name" value="LOW-DENSITY LIPOPROTEIN RECEPTOR CLASS A DOMAIN-CONTAINING PROTEIN 2"/>
    <property type="match status" value="1"/>
</dbReference>
<dbReference type="CDD" id="cd00112">
    <property type="entry name" value="LDLa"/>
    <property type="match status" value="1"/>
</dbReference>
<feature type="disulfide bond" evidence="3">
    <location>
        <begin position="161"/>
        <end position="179"/>
    </location>
</feature>
<feature type="disulfide bond" evidence="3">
    <location>
        <begin position="173"/>
        <end position="188"/>
    </location>
</feature>
<evidence type="ECO:0000256" key="4">
    <source>
        <dbReference type="SAM" id="MobiDB-lite"/>
    </source>
</evidence>
<evidence type="ECO:0000256" key="5">
    <source>
        <dbReference type="SAM" id="Phobius"/>
    </source>
</evidence>
<evidence type="ECO:0000259" key="7">
    <source>
        <dbReference type="PROSITE" id="PS01180"/>
    </source>
</evidence>
<feature type="transmembrane region" description="Helical" evidence="5">
    <location>
        <begin position="202"/>
        <end position="226"/>
    </location>
</feature>
<dbReference type="InterPro" id="IPR036055">
    <property type="entry name" value="LDL_receptor-like_sf"/>
</dbReference>
<comment type="caution">
    <text evidence="2">Lacks conserved residue(s) required for the propagation of feature annotation.</text>
</comment>
<dbReference type="InterPro" id="IPR042333">
    <property type="entry name" value="LRAD2/Mig-13-like"/>
</dbReference>
<evidence type="ECO:0000313" key="9">
    <source>
        <dbReference type="Proteomes" id="UP000242188"/>
    </source>
</evidence>
<evidence type="ECO:0000313" key="8">
    <source>
        <dbReference type="EMBL" id="OWF37934.1"/>
    </source>
</evidence>
<feature type="disulfide bond" evidence="2">
    <location>
        <begin position="32"/>
        <end position="59"/>
    </location>
</feature>
<proteinExistence type="predicted"/>
<dbReference type="InterPro" id="IPR000859">
    <property type="entry name" value="CUB_dom"/>
</dbReference>
<dbReference type="Gene3D" id="4.10.400.10">
    <property type="entry name" value="Low-density Lipoprotein Receptor"/>
    <property type="match status" value="1"/>
</dbReference>
<sequence>MDVKREVCRSAVLLAWIGFALAVDMDYMSASCTTLGVTVTKSRMLESSSALDYRDDMNCVYTATVSNSRYNILAVFSRFDLEAKSSGSCLDYVNVYDGNSVSAPVLNTEPLCGSTIPSNLVSTGSQLTIEFVTDSSAVLLGFGIIFTEVYNGSCASTEYGCSNGYCVNSDLRCNNYKECGDGSDEDSCTTEELYGAGSDNTALIAGLTIGLLALVVLVAIVVFFIYRQYRWRLFLKDPIPEMKKWNTSNNYPVTQKYYKHGFTNSGYQSVEARSPTSQPYKDFEVNSDDLGNSKKGDPLTFTPSESKEKVSFVDKPGSSKV</sequence>
<feature type="chain" id="PRO_5011967587" evidence="6">
    <location>
        <begin position="23"/>
        <end position="321"/>
    </location>
</feature>
<keyword evidence="1 3" id="KW-1015">Disulfide bond</keyword>
<dbReference type="PROSITE" id="PS01180">
    <property type="entry name" value="CUB"/>
    <property type="match status" value="1"/>
</dbReference>
<dbReference type="Proteomes" id="UP000242188">
    <property type="component" value="Unassembled WGS sequence"/>
</dbReference>
<keyword evidence="5" id="KW-0472">Membrane</keyword>
<reference evidence="8 9" key="1">
    <citation type="journal article" date="2017" name="Nat. Ecol. Evol.">
        <title>Scallop genome provides insights into evolution of bilaterian karyotype and development.</title>
        <authorList>
            <person name="Wang S."/>
            <person name="Zhang J."/>
            <person name="Jiao W."/>
            <person name="Li J."/>
            <person name="Xun X."/>
            <person name="Sun Y."/>
            <person name="Guo X."/>
            <person name="Huan P."/>
            <person name="Dong B."/>
            <person name="Zhang L."/>
            <person name="Hu X."/>
            <person name="Sun X."/>
            <person name="Wang J."/>
            <person name="Zhao C."/>
            <person name="Wang Y."/>
            <person name="Wang D."/>
            <person name="Huang X."/>
            <person name="Wang R."/>
            <person name="Lv J."/>
            <person name="Li Y."/>
            <person name="Zhang Z."/>
            <person name="Liu B."/>
            <person name="Lu W."/>
            <person name="Hui Y."/>
            <person name="Liang J."/>
            <person name="Zhou Z."/>
            <person name="Hou R."/>
            <person name="Li X."/>
            <person name="Liu Y."/>
            <person name="Li H."/>
            <person name="Ning X."/>
            <person name="Lin Y."/>
            <person name="Zhao L."/>
            <person name="Xing Q."/>
            <person name="Dou J."/>
            <person name="Li Y."/>
            <person name="Mao J."/>
            <person name="Guo H."/>
            <person name="Dou H."/>
            <person name="Li T."/>
            <person name="Mu C."/>
            <person name="Jiang W."/>
            <person name="Fu Q."/>
            <person name="Fu X."/>
            <person name="Miao Y."/>
            <person name="Liu J."/>
            <person name="Yu Q."/>
            <person name="Li R."/>
            <person name="Liao H."/>
            <person name="Li X."/>
            <person name="Kong Y."/>
            <person name="Jiang Z."/>
            <person name="Chourrout D."/>
            <person name="Li R."/>
            <person name="Bao Z."/>
        </authorList>
    </citation>
    <scope>NUCLEOTIDE SEQUENCE [LARGE SCALE GENOMIC DNA]</scope>
    <source>
        <strain evidence="8 9">PY_sf001</strain>
    </source>
</reference>
<dbReference type="SUPFAM" id="SSF57424">
    <property type="entry name" value="LDL receptor-like module"/>
    <property type="match status" value="1"/>
</dbReference>
<feature type="disulfide bond" evidence="3">
    <location>
        <begin position="154"/>
        <end position="166"/>
    </location>
</feature>
<dbReference type="Pfam" id="PF00431">
    <property type="entry name" value="CUB"/>
    <property type="match status" value="1"/>
</dbReference>
<dbReference type="Pfam" id="PF00057">
    <property type="entry name" value="Ldl_recept_a"/>
    <property type="match status" value="1"/>
</dbReference>
<keyword evidence="8" id="KW-0675">Receptor</keyword>
<evidence type="ECO:0000256" key="3">
    <source>
        <dbReference type="PROSITE-ProRule" id="PRU00124"/>
    </source>
</evidence>
<comment type="caution">
    <text evidence="8">The sequence shown here is derived from an EMBL/GenBank/DDBJ whole genome shotgun (WGS) entry which is preliminary data.</text>
</comment>
<dbReference type="CDD" id="cd00041">
    <property type="entry name" value="CUB"/>
    <property type="match status" value="1"/>
</dbReference>
<evidence type="ECO:0000256" key="2">
    <source>
        <dbReference type="PROSITE-ProRule" id="PRU00059"/>
    </source>
</evidence>
<keyword evidence="9" id="KW-1185">Reference proteome</keyword>
<dbReference type="InterPro" id="IPR002172">
    <property type="entry name" value="LDrepeatLR_classA_rpt"/>
</dbReference>
<dbReference type="InterPro" id="IPR035914">
    <property type="entry name" value="Sperma_CUB_dom_sf"/>
</dbReference>
<evidence type="ECO:0000256" key="1">
    <source>
        <dbReference type="ARBA" id="ARBA00023157"/>
    </source>
</evidence>